<comment type="caution">
    <text evidence="2">The sequence shown here is derived from an EMBL/GenBank/DDBJ whole genome shotgun (WGS) entry which is preliminary data.</text>
</comment>
<dbReference type="Pfam" id="PF14559">
    <property type="entry name" value="TPR_19"/>
    <property type="match status" value="1"/>
</dbReference>
<keyword evidence="3" id="KW-1185">Reference proteome</keyword>
<evidence type="ECO:0000256" key="1">
    <source>
        <dbReference type="PROSITE-ProRule" id="PRU00339"/>
    </source>
</evidence>
<dbReference type="PANTHER" id="PTHR44523">
    <property type="entry name" value="TETRATRICOPEPTIDE REPEAT PROTEIN 13"/>
    <property type="match status" value="1"/>
</dbReference>
<organism evidence="2 3">
    <name type="scientific">Bugula neritina</name>
    <name type="common">Brown bryozoan</name>
    <name type="synonym">Sertularia neritina</name>
    <dbReference type="NCBI Taxonomy" id="10212"/>
    <lineage>
        <taxon>Eukaryota</taxon>
        <taxon>Metazoa</taxon>
        <taxon>Spiralia</taxon>
        <taxon>Lophotrochozoa</taxon>
        <taxon>Bryozoa</taxon>
        <taxon>Gymnolaemata</taxon>
        <taxon>Cheilostomatida</taxon>
        <taxon>Flustrina</taxon>
        <taxon>Buguloidea</taxon>
        <taxon>Bugulidae</taxon>
        <taxon>Bugula</taxon>
    </lineage>
</organism>
<dbReference type="Gene3D" id="1.25.40.10">
    <property type="entry name" value="Tetratricopeptide repeat domain"/>
    <property type="match status" value="2"/>
</dbReference>
<evidence type="ECO:0000313" key="2">
    <source>
        <dbReference type="EMBL" id="KAF6033791.1"/>
    </source>
</evidence>
<evidence type="ECO:0000313" key="3">
    <source>
        <dbReference type="Proteomes" id="UP000593567"/>
    </source>
</evidence>
<keyword evidence="1" id="KW-0802">TPR repeat</keyword>
<dbReference type="SMART" id="SM00028">
    <property type="entry name" value="TPR"/>
    <property type="match status" value="3"/>
</dbReference>
<dbReference type="PANTHER" id="PTHR44523:SF1">
    <property type="entry name" value="TETRATRICOPEPTIDE REPEAT PROTEIN 13"/>
    <property type="match status" value="1"/>
</dbReference>
<dbReference type="EMBL" id="VXIV02001236">
    <property type="protein sequence ID" value="KAF6033791.1"/>
    <property type="molecule type" value="Genomic_DNA"/>
</dbReference>
<dbReference type="InterPro" id="IPR011990">
    <property type="entry name" value="TPR-like_helical_dom_sf"/>
</dbReference>
<protein>
    <submittedName>
        <fullName evidence="2">TTC13</fullName>
    </submittedName>
</protein>
<dbReference type="PROSITE" id="PS50005">
    <property type="entry name" value="TPR"/>
    <property type="match status" value="1"/>
</dbReference>
<accession>A0A7J7K791</accession>
<dbReference type="SUPFAM" id="SSF48452">
    <property type="entry name" value="TPR-like"/>
    <property type="match status" value="1"/>
</dbReference>
<sequence>MYAACKRLDSHNITQSTEKSSTKNSTNGIYAVKFLSNTEPACFSQAQSSNDEDEGCSPELCTFYLHCVLHQKQCSEEMLEMATLYLMNSAKVQTFMISDATVDRAIAKSILLSQFAPPPECIKFTTEQIEKYGAQVGFLHAKVLARVRSGLTLQNIKHILEDSNQALLLDEKSEDAIYRKASILLAVSQCFEVLELLEMGISYHPLNADFHVIKGSCLLKLLDLAEAERSFRKALELNVGDKVDTMRGLALAIYQQGKLSKAIVVYKEMLQIKPTDSTILMSIAHCYREQGEGKRAVTYANKAVKAAERGKLPLKFRGSLYHLLGNDHMALKDFKLEVEGQTGSWKNHSELCCLFEVFSIDRFIKCEYINV</sequence>
<dbReference type="Pfam" id="PF13181">
    <property type="entry name" value="TPR_8"/>
    <property type="match status" value="1"/>
</dbReference>
<dbReference type="Proteomes" id="UP000593567">
    <property type="component" value="Unassembled WGS sequence"/>
</dbReference>
<name>A0A7J7K791_BUGNE</name>
<proteinExistence type="predicted"/>
<gene>
    <name evidence="2" type="ORF">EB796_007897</name>
</gene>
<dbReference type="InterPro" id="IPR019734">
    <property type="entry name" value="TPR_rpt"/>
</dbReference>
<dbReference type="AlphaFoldDB" id="A0A7J7K791"/>
<reference evidence="2" key="1">
    <citation type="submission" date="2020-06" db="EMBL/GenBank/DDBJ databases">
        <title>Draft genome of Bugula neritina, a colonial animal packing powerful symbionts and potential medicines.</title>
        <authorList>
            <person name="Rayko M."/>
        </authorList>
    </citation>
    <scope>NUCLEOTIDE SEQUENCE [LARGE SCALE GENOMIC DNA]</scope>
    <source>
        <strain evidence="2">Kwan_BN1</strain>
    </source>
</reference>
<feature type="repeat" description="TPR" evidence="1">
    <location>
        <begin position="243"/>
        <end position="276"/>
    </location>
</feature>